<dbReference type="Proteomes" id="UP001231189">
    <property type="component" value="Unassembled WGS sequence"/>
</dbReference>
<feature type="region of interest" description="Disordered" evidence="2">
    <location>
        <begin position="1003"/>
        <end position="1060"/>
    </location>
</feature>
<dbReference type="SUPFAM" id="SSF54001">
    <property type="entry name" value="Cysteine proteinases"/>
    <property type="match status" value="1"/>
</dbReference>
<evidence type="ECO:0000313" key="4">
    <source>
        <dbReference type="EMBL" id="KAK1669577.1"/>
    </source>
</evidence>
<feature type="compositionally biased region" description="Polar residues" evidence="2">
    <location>
        <begin position="1018"/>
        <end position="1027"/>
    </location>
</feature>
<sequence length="1390" mass="159153">MGDESAREYYDIVSKTFASEDDAFEFYNSYALEKGFSLRKSYVEWDEANQEIILRKLVCSRQGSREEKHMKREDRKRRPRHLTRVGCRAKLVIAKLKETGRWFVKDFIDEHTHPLAPPDLACLLRSHRRISDEQKADIVEMEISGIRKHKIMDILMMQYGGYDEVGCTTRDIYNFCNQYKQETVAAGDAKTVISHMMARQERDPDFFFKYLVDREGHLKGLFWADSQSRRDYEAFGDVVVFDSTYRTNKYNLPFVPFVGLNHHRSTVIFGCGIISHETGEAYEWMLRTFSKAMANKHPISVITDGDLAMQRAIRVVWSDTVHKLCVWHIQENIVRHLSDDAVKEEFRSFIYDRSSIQEHESKWVDFLERNKVTSEESWLHQMYKMRKLWCAPYLVGRCFLGLSSNQRSESLNSVLHTHLDGSMTLFKMVEHYERCLSTRRLNEAVLDIVALQSVPFTEVDASSLEKHAAQVFTPTMFVLVRYSTDAVRNCTLSGEILDTDDLTTFVVAKKHRGEKFQVEYEKKEGSSERISCSCRKLECLGTPCSHIFYILGLLEVKRLPSCCVPTRWTMSAKAACPGARKNCMYDYSASLRRYRELRNLSHAKCFSAAHSVEAYEHLKMVLNVQDDRKESSSGHKECMRYGPVLPQTARLDSGELEKVLDPVHVQGRGAPKKRMKKKRKRSNSKCGYCRLEGHNRRKCAKWIEDIPITETDVAQIMDVPTQGEDINLRTKGSENIELFNAYQSNGKLMVSALEKQIRSSTYPDDHFIRQFVLYAIGTILAPSANDYVDRKYLTLVENVADIPNQTSLQGNLPLLQVWYWEHLRAGAASYAPRPPPLMARWDEANATLRTTAYALGGPDRGDVVMNICHENGRRNVTNAHPTMATKGERHADAHFSYEAQPPYQGISNQQMDFIMQTISKHRQELEKKIGRQLFDMEHKIDSRILELTDEVGEIRTENAAQTRLSRVEDELLQVKREFQRFRCMVDASTQSTFTAAYVQKEGNVRDDRLSPNPPFDASTRSTGQAAATTPAGDHMVQNKPLEKDVTDQTTPSPQPVFDNDYKLTDEDIEVAAFLRQSYEDADVVDVGETVLKVHHLKQNVIKKFIFDEVIHAYAHISNIETDTTSVLYPKDTRKLLQSYGGTARAHGPSESNWLARIAKKCVGRRTVRIPFNVNNMHWHLLVLNFDKEEIQVLNSLPLIRDEAKETTLVECIQTCIIEAVQGGLVQTPGPINITEWKKKKAYKARMAKLDKDNAADDDIQVISNPNDASKKEESPPNDASIKEISPPRPIGSQKRKRGRPRKIETLKPINPVKDQYKLATDAVTGLVEGRARRKSNPGPQQVQEDKSRNTSSIQDVDPLAKQPFLLHMAIGTFATRRHNQKKVLHWTGRT</sequence>
<dbReference type="PANTHER" id="PTHR47718:SF13">
    <property type="entry name" value="OS09G0290500 PROTEIN"/>
    <property type="match status" value="1"/>
</dbReference>
<dbReference type="GO" id="GO:0008270">
    <property type="term" value="F:zinc ion binding"/>
    <property type="evidence" value="ECO:0007669"/>
    <property type="project" value="UniProtKB-KW"/>
</dbReference>
<keyword evidence="1" id="KW-0479">Metal-binding</keyword>
<dbReference type="Pfam" id="PF10551">
    <property type="entry name" value="MULE"/>
    <property type="match status" value="1"/>
</dbReference>
<evidence type="ECO:0000313" key="5">
    <source>
        <dbReference type="Proteomes" id="UP001231189"/>
    </source>
</evidence>
<keyword evidence="1" id="KW-0862">Zinc</keyword>
<dbReference type="InterPro" id="IPR007527">
    <property type="entry name" value="Znf_SWIM"/>
</dbReference>
<evidence type="ECO:0000256" key="2">
    <source>
        <dbReference type="SAM" id="MobiDB-lite"/>
    </source>
</evidence>
<name>A0AAD8WP69_LOLMU</name>
<feature type="region of interest" description="Disordered" evidence="2">
    <location>
        <begin position="1255"/>
        <end position="1310"/>
    </location>
</feature>
<evidence type="ECO:0000256" key="1">
    <source>
        <dbReference type="PROSITE-ProRule" id="PRU00325"/>
    </source>
</evidence>
<protein>
    <recommendedName>
        <fullName evidence="3">SWIM-type domain-containing protein</fullName>
    </recommendedName>
</protein>
<dbReference type="Pfam" id="PF03101">
    <property type="entry name" value="FAR1"/>
    <property type="match status" value="1"/>
</dbReference>
<comment type="caution">
    <text evidence="4">The sequence shown here is derived from an EMBL/GenBank/DDBJ whole genome shotgun (WGS) entry which is preliminary data.</text>
</comment>
<dbReference type="PROSITE" id="PS50966">
    <property type="entry name" value="ZF_SWIM"/>
    <property type="match status" value="1"/>
</dbReference>
<evidence type="ECO:0000259" key="3">
    <source>
        <dbReference type="PROSITE" id="PS50966"/>
    </source>
</evidence>
<feature type="domain" description="SWIM-type" evidence="3">
    <location>
        <begin position="516"/>
        <end position="555"/>
    </location>
</feature>
<dbReference type="PANTHER" id="PTHR47718">
    <property type="entry name" value="OS01G0519700 PROTEIN"/>
    <property type="match status" value="1"/>
</dbReference>
<feature type="region of interest" description="Disordered" evidence="2">
    <location>
        <begin position="1327"/>
        <end position="1356"/>
    </location>
</feature>
<proteinExistence type="predicted"/>
<keyword evidence="5" id="KW-1185">Reference proteome</keyword>
<organism evidence="4 5">
    <name type="scientific">Lolium multiflorum</name>
    <name type="common">Italian ryegrass</name>
    <name type="synonym">Lolium perenne subsp. multiflorum</name>
    <dbReference type="NCBI Taxonomy" id="4521"/>
    <lineage>
        <taxon>Eukaryota</taxon>
        <taxon>Viridiplantae</taxon>
        <taxon>Streptophyta</taxon>
        <taxon>Embryophyta</taxon>
        <taxon>Tracheophyta</taxon>
        <taxon>Spermatophyta</taxon>
        <taxon>Magnoliopsida</taxon>
        <taxon>Liliopsida</taxon>
        <taxon>Poales</taxon>
        <taxon>Poaceae</taxon>
        <taxon>BOP clade</taxon>
        <taxon>Pooideae</taxon>
        <taxon>Poodae</taxon>
        <taxon>Poeae</taxon>
        <taxon>Poeae Chloroplast Group 2 (Poeae type)</taxon>
        <taxon>Loliodinae</taxon>
        <taxon>Loliinae</taxon>
        <taxon>Lolium</taxon>
    </lineage>
</organism>
<dbReference type="InterPro" id="IPR038765">
    <property type="entry name" value="Papain-like_cys_pep_sf"/>
</dbReference>
<reference evidence="4" key="1">
    <citation type="submission" date="2023-07" db="EMBL/GenBank/DDBJ databases">
        <title>A chromosome-level genome assembly of Lolium multiflorum.</title>
        <authorList>
            <person name="Chen Y."/>
            <person name="Copetti D."/>
            <person name="Kolliker R."/>
            <person name="Studer B."/>
        </authorList>
    </citation>
    <scope>NUCLEOTIDE SEQUENCE</scope>
    <source>
        <strain evidence="4">02402/16</strain>
        <tissue evidence="4">Leaf</tissue>
    </source>
</reference>
<dbReference type="EMBL" id="JAUUTY010000003">
    <property type="protein sequence ID" value="KAK1669577.1"/>
    <property type="molecule type" value="Genomic_DNA"/>
</dbReference>
<dbReference type="Gene3D" id="3.40.395.10">
    <property type="entry name" value="Adenoviral Proteinase, Chain A"/>
    <property type="match status" value="1"/>
</dbReference>
<accession>A0AAD8WP69</accession>
<keyword evidence="1" id="KW-0863">Zinc-finger</keyword>
<dbReference type="InterPro" id="IPR004330">
    <property type="entry name" value="FAR1_DNA_bnd_dom"/>
</dbReference>
<gene>
    <name evidence="4" type="ORF">QYE76_057736</name>
</gene>
<dbReference type="InterPro" id="IPR018289">
    <property type="entry name" value="MULE_transposase_dom"/>
</dbReference>